<protein>
    <submittedName>
        <fullName evidence="1">Uncharacterized protein</fullName>
    </submittedName>
</protein>
<keyword evidence="2" id="KW-1185">Reference proteome</keyword>
<organism evidence="1 2">
    <name type="scientific">Panicum virgatum</name>
    <name type="common">Blackwell switchgrass</name>
    <dbReference type="NCBI Taxonomy" id="38727"/>
    <lineage>
        <taxon>Eukaryota</taxon>
        <taxon>Viridiplantae</taxon>
        <taxon>Streptophyta</taxon>
        <taxon>Embryophyta</taxon>
        <taxon>Tracheophyta</taxon>
        <taxon>Spermatophyta</taxon>
        <taxon>Magnoliopsida</taxon>
        <taxon>Liliopsida</taxon>
        <taxon>Poales</taxon>
        <taxon>Poaceae</taxon>
        <taxon>PACMAD clade</taxon>
        <taxon>Panicoideae</taxon>
        <taxon>Panicodae</taxon>
        <taxon>Paniceae</taxon>
        <taxon>Panicinae</taxon>
        <taxon>Panicum</taxon>
        <taxon>Panicum sect. Hiantes</taxon>
    </lineage>
</organism>
<name>A0A8T0VXI5_PANVG</name>
<accession>A0A8T0VXI5</accession>
<proteinExistence type="predicted"/>
<dbReference type="EMBL" id="CM029039">
    <property type="protein sequence ID" value="KAG2639665.1"/>
    <property type="molecule type" value="Genomic_DNA"/>
</dbReference>
<dbReference type="Proteomes" id="UP000823388">
    <property type="component" value="Chromosome 2K"/>
</dbReference>
<reference evidence="1" key="1">
    <citation type="submission" date="2020-05" db="EMBL/GenBank/DDBJ databases">
        <title>WGS assembly of Panicum virgatum.</title>
        <authorList>
            <person name="Lovell J.T."/>
            <person name="Jenkins J."/>
            <person name="Shu S."/>
            <person name="Juenger T.E."/>
            <person name="Schmutz J."/>
        </authorList>
    </citation>
    <scope>NUCLEOTIDE SEQUENCE</scope>
    <source>
        <strain evidence="1">AP13</strain>
    </source>
</reference>
<evidence type="ECO:0000313" key="1">
    <source>
        <dbReference type="EMBL" id="KAG2639665.1"/>
    </source>
</evidence>
<dbReference type="PANTHER" id="PTHR33377">
    <property type="entry name" value="OS10G0134700 PROTEIN-RELATED"/>
    <property type="match status" value="1"/>
</dbReference>
<dbReference type="InterPro" id="IPR013181">
    <property type="entry name" value="DUF1719"/>
</dbReference>
<sequence length="437" mass="50034">MAEIVISAFVQETVSRAVSFVLDKREEKASESHSLERLEMALSELQFSLESTANLPITVLKLAYINGTDLLDNHRRQALQKDQDIRQGVKRKRRWIPPAKNLTTSSFAGLNRDDVRRFEWFADCAGKFVRDVESGCSLRHYTFCNPLVRHLLEGKTLTYQMVQGNWQQGLYIWPTCFEERGVEATLGYCYRDHTAAEKDFLILLIQRVSESTDIIGIAVKCLQFLTSQFQLVYESAIGELTLLANLQDISRSYAPPRVAIKERHIKETQLYHPDPVCCKANGQGPCANNIVLSEMSHIFPEQVNYFRTDCYSYISALEHSLPSSSDEVGTSVMRDWRAHLLKVSYLMELVGDNEEFCHVSLQQAGVMATSKEINYFLHQPEITDYNMLWASNHGFGRFVVQKPSTKTARCTQKQWQDPNKCKEEAVEEKLEVCPSRH</sequence>
<dbReference type="AlphaFoldDB" id="A0A8T0VXI5"/>
<dbReference type="SMART" id="SM01157">
    <property type="entry name" value="DUF1719"/>
    <property type="match status" value="1"/>
</dbReference>
<dbReference type="Pfam" id="PF08224">
    <property type="entry name" value="DUF1719"/>
    <property type="match status" value="1"/>
</dbReference>
<comment type="caution">
    <text evidence="1">The sequence shown here is derived from an EMBL/GenBank/DDBJ whole genome shotgun (WGS) entry which is preliminary data.</text>
</comment>
<evidence type="ECO:0000313" key="2">
    <source>
        <dbReference type="Proteomes" id="UP000823388"/>
    </source>
</evidence>
<dbReference type="PANTHER" id="PTHR33377:SF4">
    <property type="entry name" value="OS07G0285800 PROTEIN"/>
    <property type="match status" value="1"/>
</dbReference>
<gene>
    <name evidence="1" type="ORF">PVAP13_2KG029016</name>
</gene>